<reference evidence="2" key="1">
    <citation type="submission" date="2020-07" db="EMBL/GenBank/DDBJ databases">
        <title>Genome sequence and genetic diversity analysis of an under-domesticated orphan crop, white fonio (Digitaria exilis).</title>
        <authorList>
            <person name="Bennetzen J.L."/>
            <person name="Chen S."/>
            <person name="Ma X."/>
            <person name="Wang X."/>
            <person name="Yssel A.E.J."/>
            <person name="Chaluvadi S.R."/>
            <person name="Johnson M."/>
            <person name="Gangashetty P."/>
            <person name="Hamidou F."/>
            <person name="Sanogo M.D."/>
            <person name="Zwaenepoel A."/>
            <person name="Wallace J."/>
            <person name="Van De Peer Y."/>
            <person name="Van Deynze A."/>
        </authorList>
    </citation>
    <scope>NUCLEOTIDE SEQUENCE</scope>
    <source>
        <tissue evidence="2">Leaves</tissue>
    </source>
</reference>
<dbReference type="AlphaFoldDB" id="A0A835E603"/>
<sequence>MDDAAVATAELRAATETTGRAPPPPKGHPGKPIEGGGGKVHAAVASMAKAGSTTKSGTARRFADGRIRWARRKHPLMTSDATAIGQDGLVGSTSYLFIYLFLPRNRIGME</sequence>
<dbReference type="EMBL" id="JACEFO010002380">
    <property type="protein sequence ID" value="KAF8662401.1"/>
    <property type="molecule type" value="Genomic_DNA"/>
</dbReference>
<accession>A0A835E603</accession>
<evidence type="ECO:0000313" key="2">
    <source>
        <dbReference type="EMBL" id="KAF8662401.1"/>
    </source>
</evidence>
<feature type="compositionally biased region" description="Low complexity" evidence="1">
    <location>
        <begin position="1"/>
        <end position="20"/>
    </location>
</feature>
<gene>
    <name evidence="2" type="ORF">HU200_055981</name>
</gene>
<organism evidence="2 3">
    <name type="scientific">Digitaria exilis</name>
    <dbReference type="NCBI Taxonomy" id="1010633"/>
    <lineage>
        <taxon>Eukaryota</taxon>
        <taxon>Viridiplantae</taxon>
        <taxon>Streptophyta</taxon>
        <taxon>Embryophyta</taxon>
        <taxon>Tracheophyta</taxon>
        <taxon>Spermatophyta</taxon>
        <taxon>Magnoliopsida</taxon>
        <taxon>Liliopsida</taxon>
        <taxon>Poales</taxon>
        <taxon>Poaceae</taxon>
        <taxon>PACMAD clade</taxon>
        <taxon>Panicoideae</taxon>
        <taxon>Panicodae</taxon>
        <taxon>Paniceae</taxon>
        <taxon>Anthephorinae</taxon>
        <taxon>Digitaria</taxon>
    </lineage>
</organism>
<proteinExistence type="predicted"/>
<dbReference type="Proteomes" id="UP000636709">
    <property type="component" value="Unassembled WGS sequence"/>
</dbReference>
<protein>
    <submittedName>
        <fullName evidence="2">Uncharacterized protein</fullName>
    </submittedName>
</protein>
<evidence type="ECO:0000313" key="3">
    <source>
        <dbReference type="Proteomes" id="UP000636709"/>
    </source>
</evidence>
<name>A0A835E603_9POAL</name>
<evidence type="ECO:0000256" key="1">
    <source>
        <dbReference type="SAM" id="MobiDB-lite"/>
    </source>
</evidence>
<feature type="region of interest" description="Disordered" evidence="1">
    <location>
        <begin position="1"/>
        <end position="39"/>
    </location>
</feature>
<comment type="caution">
    <text evidence="2">The sequence shown here is derived from an EMBL/GenBank/DDBJ whole genome shotgun (WGS) entry which is preliminary data.</text>
</comment>
<keyword evidence="3" id="KW-1185">Reference proteome</keyword>